<keyword evidence="2" id="KW-0813">Transport</keyword>
<feature type="transmembrane region" description="Helical" evidence="6">
    <location>
        <begin position="160"/>
        <end position="183"/>
    </location>
</feature>
<protein>
    <submittedName>
        <fullName evidence="8">Anion transporter</fullName>
    </submittedName>
</protein>
<proteinExistence type="predicted"/>
<feature type="transmembrane region" description="Helical" evidence="6">
    <location>
        <begin position="346"/>
        <end position="377"/>
    </location>
</feature>
<dbReference type="PATRIC" id="fig|760154.4.peg.2195"/>
<dbReference type="InterPro" id="IPR004680">
    <property type="entry name" value="Cit_transptr-like_dom"/>
</dbReference>
<feature type="transmembrane region" description="Helical" evidence="6">
    <location>
        <begin position="124"/>
        <end position="148"/>
    </location>
</feature>
<dbReference type="NCBIfam" id="TIGR00785">
    <property type="entry name" value="dass"/>
    <property type="match status" value="1"/>
</dbReference>
<feature type="transmembrane region" description="Helical" evidence="6">
    <location>
        <begin position="280"/>
        <end position="298"/>
    </location>
</feature>
<comment type="subcellular location">
    <subcellularLocation>
        <location evidence="1">Membrane</location>
        <topology evidence="1">Multi-pass membrane protein</topology>
    </subcellularLocation>
</comment>
<accession>I3XZU4</accession>
<dbReference type="GO" id="GO:1905039">
    <property type="term" value="P:carboxylic acid transmembrane transport"/>
    <property type="evidence" value="ECO:0007669"/>
    <property type="project" value="UniProtKB-ARBA"/>
</dbReference>
<dbReference type="GO" id="GO:0008514">
    <property type="term" value="F:organic anion transmembrane transporter activity"/>
    <property type="evidence" value="ECO:0007669"/>
    <property type="project" value="UniProtKB-ARBA"/>
</dbReference>
<dbReference type="KEGG" id="sba:Sulba_2193"/>
<gene>
    <name evidence="8" type="ordered locus">Sulba_2193</name>
</gene>
<dbReference type="eggNOG" id="COG0471">
    <property type="taxonomic scope" value="Bacteria"/>
</dbReference>
<dbReference type="STRING" id="760154.Sulba_2193"/>
<dbReference type="AlphaFoldDB" id="I3XZU4"/>
<feature type="transmembrane region" description="Helical" evidence="6">
    <location>
        <begin position="12"/>
        <end position="33"/>
    </location>
</feature>
<feature type="transmembrane region" description="Helical" evidence="6">
    <location>
        <begin position="250"/>
        <end position="268"/>
    </location>
</feature>
<evidence type="ECO:0000256" key="6">
    <source>
        <dbReference type="SAM" id="Phobius"/>
    </source>
</evidence>
<evidence type="ECO:0000256" key="4">
    <source>
        <dbReference type="ARBA" id="ARBA00022989"/>
    </source>
</evidence>
<keyword evidence="4 6" id="KW-1133">Transmembrane helix</keyword>
<feature type="transmembrane region" description="Helical" evidence="6">
    <location>
        <begin position="203"/>
        <end position="229"/>
    </location>
</feature>
<dbReference type="InterPro" id="IPR001898">
    <property type="entry name" value="SLC13A/DASS"/>
</dbReference>
<dbReference type="PANTHER" id="PTHR10283">
    <property type="entry name" value="SOLUTE CARRIER FAMILY 13 MEMBER"/>
    <property type="match status" value="1"/>
</dbReference>
<organism evidence="8 9">
    <name type="scientific">Sulfurospirillum barnesii (strain ATCC 700032 / DSM 10660 / SES-3)</name>
    <dbReference type="NCBI Taxonomy" id="760154"/>
    <lineage>
        <taxon>Bacteria</taxon>
        <taxon>Pseudomonadati</taxon>
        <taxon>Campylobacterota</taxon>
        <taxon>Epsilonproteobacteria</taxon>
        <taxon>Campylobacterales</taxon>
        <taxon>Sulfurospirillaceae</taxon>
        <taxon>Sulfurospirillum</taxon>
    </lineage>
</organism>
<feature type="transmembrane region" description="Helical" evidence="6">
    <location>
        <begin position="84"/>
        <end position="104"/>
    </location>
</feature>
<sequence length="452" mass="48968">MEHVEKPAVKLIAIALLLGGVGYALALLGFKPLHATMIGVLVFLVTLWTNEGLPVGVVSLLPIILFPALGLLETGATTTNYSNPIIYLFLGGFLLAIATEKTGLHKVIAKKILTVFPTTPRGVIFSLAITSGLLSSILSNTTTALLLIPIATFLSSHKILQVRFILAIAYGASIGGIITPVGTPPNMLLLGFMENHGMEMIPFVKWMMLVTPVAFVMVIFASFFLSYGLHNVGHIQEIEEEHKITHAQKRLLWMLISLIVLLFVNSPIKPYYDGLGLDERIILLSYGLIMFLPKIGVLKWEDSKKIPFDIMFLFGAGFAIAAAFSKTGLAGEIANKLMLVADFSPWLILLIVAALVTFTTEITSNTALISIMLPIIFSLSQAVGADTQLLMMAATICASYAFMLPIATPPNAIAMSTGMVSVAFMAKIGFVLNVVGILLIVFAAEFYWKFFL</sequence>
<keyword evidence="9" id="KW-1185">Reference proteome</keyword>
<evidence type="ECO:0000256" key="2">
    <source>
        <dbReference type="ARBA" id="ARBA00022448"/>
    </source>
</evidence>
<keyword evidence="5 6" id="KW-0472">Membrane</keyword>
<dbReference type="GO" id="GO:0005886">
    <property type="term" value="C:plasma membrane"/>
    <property type="evidence" value="ECO:0007669"/>
    <property type="project" value="TreeGrafter"/>
</dbReference>
<feature type="transmembrane region" description="Helical" evidence="6">
    <location>
        <begin position="428"/>
        <end position="448"/>
    </location>
</feature>
<evidence type="ECO:0000313" key="8">
    <source>
        <dbReference type="EMBL" id="AFL69468.1"/>
    </source>
</evidence>
<evidence type="ECO:0000256" key="1">
    <source>
        <dbReference type="ARBA" id="ARBA00004141"/>
    </source>
</evidence>
<dbReference type="RefSeq" id="WP_014770333.1">
    <property type="nucleotide sequence ID" value="NC_018002.1"/>
</dbReference>
<evidence type="ECO:0000313" key="9">
    <source>
        <dbReference type="Proteomes" id="UP000006176"/>
    </source>
</evidence>
<dbReference type="HOGENOM" id="CLU_005170_0_0_7"/>
<feature type="domain" description="Citrate transporter-like" evidence="7">
    <location>
        <begin position="46"/>
        <end position="395"/>
    </location>
</feature>
<feature type="transmembrane region" description="Helical" evidence="6">
    <location>
        <begin position="53"/>
        <end position="72"/>
    </location>
</feature>
<evidence type="ECO:0000256" key="3">
    <source>
        <dbReference type="ARBA" id="ARBA00022692"/>
    </source>
</evidence>
<evidence type="ECO:0000256" key="5">
    <source>
        <dbReference type="ARBA" id="ARBA00023136"/>
    </source>
</evidence>
<keyword evidence="3 6" id="KW-0812">Transmembrane</keyword>
<dbReference type="PANTHER" id="PTHR10283:SF82">
    <property type="entry name" value="SOLUTE CARRIER FAMILY 13 MEMBER 2"/>
    <property type="match status" value="1"/>
</dbReference>
<name>I3XZU4_SULBS</name>
<feature type="transmembrane region" description="Helical" evidence="6">
    <location>
        <begin position="310"/>
        <end position="334"/>
    </location>
</feature>
<reference evidence="8 9" key="1">
    <citation type="submission" date="2012-06" db="EMBL/GenBank/DDBJ databases">
        <title>Complete sequence of Sulfurospirillum barnesii SES-3.</title>
        <authorList>
            <consortium name="US DOE Joint Genome Institute"/>
            <person name="Lucas S."/>
            <person name="Han J."/>
            <person name="Lapidus A."/>
            <person name="Cheng J.-F."/>
            <person name="Goodwin L."/>
            <person name="Pitluck S."/>
            <person name="Peters L."/>
            <person name="Ovchinnikova G."/>
            <person name="Lu M."/>
            <person name="Detter J.C."/>
            <person name="Han C."/>
            <person name="Tapia R."/>
            <person name="Land M."/>
            <person name="Hauser L."/>
            <person name="Kyrpides N."/>
            <person name="Ivanova N."/>
            <person name="Pagani I."/>
            <person name="Stolz J."/>
            <person name="Arkin A."/>
            <person name="Dehal P."/>
            <person name="Oremland R."/>
            <person name="Saltikov C."/>
            <person name="Basu P."/>
            <person name="Hollibaugh J."/>
            <person name="Newman D."/>
            <person name="Stolyar S."/>
            <person name="Hazen T."/>
            <person name="Woyke T."/>
        </authorList>
    </citation>
    <scope>NUCLEOTIDE SEQUENCE [LARGE SCALE GENOMIC DNA]</scope>
    <source>
        <strain evidence="9">ATCC 700032 / DSM 10660 / SES-3</strain>
    </source>
</reference>
<evidence type="ECO:0000259" key="7">
    <source>
        <dbReference type="Pfam" id="PF03600"/>
    </source>
</evidence>
<dbReference type="Pfam" id="PF03600">
    <property type="entry name" value="CitMHS"/>
    <property type="match status" value="1"/>
</dbReference>
<dbReference type="Proteomes" id="UP000006176">
    <property type="component" value="Chromosome"/>
</dbReference>
<dbReference type="EMBL" id="CP003333">
    <property type="protein sequence ID" value="AFL69468.1"/>
    <property type="molecule type" value="Genomic_DNA"/>
</dbReference>